<dbReference type="AlphaFoldDB" id="A0A060HG24"/>
<dbReference type="RefSeq" id="WP_075053552.1">
    <property type="nucleotide sequence ID" value="NZ_CP007536.1"/>
</dbReference>
<name>A0A060HG24_9ARCH</name>
<accession>A0A060HG24</accession>
<evidence type="ECO:0000313" key="2">
    <source>
        <dbReference type="Proteomes" id="UP000027093"/>
    </source>
</evidence>
<dbReference type="STRING" id="926571.NVIE_001320"/>
<dbReference type="GeneID" id="74945394"/>
<dbReference type="EMBL" id="CP007536">
    <property type="protein sequence ID" value="AIC14315.1"/>
    <property type="molecule type" value="Genomic_DNA"/>
</dbReference>
<sequence>MVDTSKSAREETTSRTDVIDAVKDNYIRTVDEIAKVQPQYLQSISNLQLDYIQTTKNLIQTAFSAQKQVASNVNAPANPYADIFVKQANEMTNNAIRAVGINNQLTINALDAARENLKIYNRSIDAVSDFGTNVAKAWAAFYTQSQQQFTR</sequence>
<dbReference type="HOGENOM" id="CLU_1727298_0_0_2"/>
<gene>
    <name evidence="1" type="ORF">NVIE_001320</name>
</gene>
<evidence type="ECO:0008006" key="3">
    <source>
        <dbReference type="Google" id="ProtNLM"/>
    </source>
</evidence>
<reference evidence="1 2" key="1">
    <citation type="journal article" date="2014" name="Int. J. Syst. Evol. Microbiol.">
        <title>Nitrososphaera viennensis gen. nov., sp. nov., an aerobic and mesophilic, ammonia-oxidizing archaeon from soil and a member of the archaeal phylum Thaumarchaeota.</title>
        <authorList>
            <person name="Stieglmeier M."/>
            <person name="Klingl A."/>
            <person name="Alves R.J."/>
            <person name="Rittmann S.K."/>
            <person name="Melcher M."/>
            <person name="Leisch N."/>
            <person name="Schleper C."/>
        </authorList>
    </citation>
    <scope>NUCLEOTIDE SEQUENCE [LARGE SCALE GENOMIC DNA]</scope>
    <source>
        <strain evidence="1">EN76</strain>
    </source>
</reference>
<protein>
    <recommendedName>
        <fullName evidence="3">Phasin domain-containing protein</fullName>
    </recommendedName>
</protein>
<organism evidence="1 2">
    <name type="scientific">Nitrososphaera viennensis EN76</name>
    <dbReference type="NCBI Taxonomy" id="926571"/>
    <lineage>
        <taxon>Archaea</taxon>
        <taxon>Nitrososphaerota</taxon>
        <taxon>Nitrososphaeria</taxon>
        <taxon>Nitrososphaerales</taxon>
        <taxon>Nitrososphaeraceae</taxon>
        <taxon>Nitrososphaera</taxon>
    </lineage>
</organism>
<proteinExistence type="predicted"/>
<evidence type="ECO:0000313" key="1">
    <source>
        <dbReference type="EMBL" id="AIC14315.1"/>
    </source>
</evidence>
<dbReference type="OrthoDB" id="9008at2157"/>
<dbReference type="Proteomes" id="UP000027093">
    <property type="component" value="Chromosome"/>
</dbReference>
<dbReference type="KEGG" id="nvn:NVIE_001320"/>
<keyword evidence="2" id="KW-1185">Reference proteome</keyword>